<feature type="repeat" description="WD" evidence="4">
    <location>
        <begin position="161"/>
        <end position="193"/>
    </location>
</feature>
<dbReference type="HAMAP" id="MF_03037">
    <property type="entry name" value="ciao1"/>
    <property type="match status" value="1"/>
</dbReference>
<dbReference type="SUPFAM" id="SSF50978">
    <property type="entry name" value="WD40 repeat-like"/>
    <property type="match status" value="1"/>
</dbReference>
<evidence type="ECO:0000313" key="6">
    <source>
        <dbReference type="Proteomes" id="UP000094236"/>
    </source>
</evidence>
<dbReference type="GO" id="GO:0005634">
    <property type="term" value="C:nucleus"/>
    <property type="evidence" value="ECO:0007669"/>
    <property type="project" value="EnsemblFungi"/>
</dbReference>
<feature type="repeat" description="WD" evidence="4">
    <location>
        <begin position="9"/>
        <end position="50"/>
    </location>
</feature>
<keyword evidence="2" id="KW-0677">Repeat</keyword>
<dbReference type="InterPro" id="IPR001680">
    <property type="entry name" value="WD40_rpt"/>
</dbReference>
<feature type="repeat" description="WD" evidence="4">
    <location>
        <begin position="208"/>
        <end position="244"/>
    </location>
</feature>
<dbReference type="SMART" id="SM00320">
    <property type="entry name" value="WD40"/>
    <property type="match status" value="7"/>
</dbReference>
<organism evidence="5 6">
    <name type="scientific">Pachysolen tannophilus NRRL Y-2460</name>
    <dbReference type="NCBI Taxonomy" id="669874"/>
    <lineage>
        <taxon>Eukaryota</taxon>
        <taxon>Fungi</taxon>
        <taxon>Dikarya</taxon>
        <taxon>Ascomycota</taxon>
        <taxon>Saccharomycotina</taxon>
        <taxon>Pichiomycetes</taxon>
        <taxon>Pachysolenaceae</taxon>
        <taxon>Pachysolen</taxon>
    </lineage>
</organism>
<gene>
    <name evidence="3" type="primary">CIA1</name>
    <name evidence="5" type="ORF">PACTADRAFT_45741</name>
</gene>
<dbReference type="InterPro" id="IPR036322">
    <property type="entry name" value="WD40_repeat_dom_sf"/>
</dbReference>
<dbReference type="GO" id="GO:0002098">
    <property type="term" value="P:tRNA wobble uridine modification"/>
    <property type="evidence" value="ECO:0007669"/>
    <property type="project" value="EnsemblFungi"/>
</dbReference>
<dbReference type="AlphaFoldDB" id="A0A1E4TQ35"/>
<dbReference type="GO" id="GO:0097361">
    <property type="term" value="C:cytosolic [4Fe-4S] assembly targeting complex"/>
    <property type="evidence" value="ECO:0007669"/>
    <property type="project" value="EnsemblFungi"/>
</dbReference>
<accession>A0A1E4TQ35</accession>
<dbReference type="CDD" id="cd00200">
    <property type="entry name" value="WD40"/>
    <property type="match status" value="1"/>
</dbReference>
<dbReference type="PRINTS" id="PR00320">
    <property type="entry name" value="GPROTEINBRPT"/>
</dbReference>
<comment type="function">
    <text evidence="3">Essential component of the cytosolic iron-sulfur (Fe/S) protein assembly machinery. Required for the maturation of extramitochondrial Fe/S proteins.</text>
</comment>
<dbReference type="PANTHER" id="PTHR19920:SF0">
    <property type="entry name" value="CYTOSOLIC IRON-SULFUR PROTEIN ASSEMBLY PROTEIN CIAO1-RELATED"/>
    <property type="match status" value="1"/>
</dbReference>
<dbReference type="PROSITE" id="PS00678">
    <property type="entry name" value="WD_REPEATS_1"/>
    <property type="match status" value="1"/>
</dbReference>
<evidence type="ECO:0000256" key="3">
    <source>
        <dbReference type="HAMAP-Rule" id="MF_03037"/>
    </source>
</evidence>
<feature type="repeat" description="WD" evidence="4">
    <location>
        <begin position="346"/>
        <end position="362"/>
    </location>
</feature>
<dbReference type="GO" id="GO:0005829">
    <property type="term" value="C:cytosol"/>
    <property type="evidence" value="ECO:0007669"/>
    <property type="project" value="EnsemblFungi"/>
</dbReference>
<dbReference type="PROSITE" id="PS50294">
    <property type="entry name" value="WD_REPEATS_REGION"/>
    <property type="match status" value="3"/>
</dbReference>
<evidence type="ECO:0000256" key="2">
    <source>
        <dbReference type="ARBA" id="ARBA00022737"/>
    </source>
</evidence>
<dbReference type="InterPro" id="IPR019775">
    <property type="entry name" value="WD40_repeat_CS"/>
</dbReference>
<dbReference type="Gene3D" id="2.130.10.10">
    <property type="entry name" value="YVTN repeat-like/Quinoprotein amine dehydrogenase"/>
    <property type="match status" value="1"/>
</dbReference>
<dbReference type="EMBL" id="KV454017">
    <property type="protein sequence ID" value="ODV93788.1"/>
    <property type="molecule type" value="Genomic_DNA"/>
</dbReference>
<keyword evidence="1 4" id="KW-0853">WD repeat</keyword>
<sequence length="362" mass="41913">MPISLCHSFKGHKDKVWSTSVNPKFPLLATASSDKTCRLYNLNTKQLIEVLDEKTHKKAIRTVDWKPSGDYPILALGSFDATISIWGRENDDYEEYTTTFNTENKSDDWELMAIIEGHENEIKSVSWSCDGEFLSSCSRDKTIWVWECDETNEEFECVSVLQDHTQDVKCCKFHPREILLGSSSYDDTIRLYKQDIYDEDDWCCVSELTGHSGTVWSIDFEKTYNDDKVRLCSCSDDSTVRVWKRLKTIGNSKKEDVPSTLRSEPNSEEWELQQILPEAHERQVYCCSWSPTGKIASVGSDGKIVIYEEDKNNEEWKIRDVHELAHQVAEINSCEWWYNKDEEKEYLITGGDDGIVNIWNID</sequence>
<proteinExistence type="inferred from homology"/>
<dbReference type="OrthoDB" id="284782at2759"/>
<dbReference type="InterPro" id="IPR028608">
    <property type="entry name" value="CIAO1/Cia1"/>
</dbReference>
<keyword evidence="6" id="KW-1185">Reference proteome</keyword>
<dbReference type="PROSITE" id="PS50082">
    <property type="entry name" value="WD_REPEATS_2"/>
    <property type="match status" value="6"/>
</dbReference>
<dbReference type="Proteomes" id="UP000094236">
    <property type="component" value="Unassembled WGS sequence"/>
</dbReference>
<name>A0A1E4TQ35_PACTA</name>
<feature type="repeat" description="WD" evidence="4">
    <location>
        <begin position="53"/>
        <end position="86"/>
    </location>
</feature>
<evidence type="ECO:0000256" key="1">
    <source>
        <dbReference type="ARBA" id="ARBA00022574"/>
    </source>
</evidence>
<dbReference type="InterPro" id="IPR020472">
    <property type="entry name" value="WD40_PAC1"/>
</dbReference>
<comment type="similarity">
    <text evidence="3">Belongs to the WD repeat CIA1 family.</text>
</comment>
<dbReference type="Pfam" id="PF00400">
    <property type="entry name" value="WD40"/>
    <property type="match status" value="7"/>
</dbReference>
<dbReference type="InterPro" id="IPR015943">
    <property type="entry name" value="WD40/YVTN_repeat-like_dom_sf"/>
</dbReference>
<feature type="repeat" description="WD" evidence="4">
    <location>
        <begin position="115"/>
        <end position="147"/>
    </location>
</feature>
<dbReference type="PANTHER" id="PTHR19920">
    <property type="entry name" value="WD40 PROTEIN CIAO1"/>
    <property type="match status" value="1"/>
</dbReference>
<protein>
    <recommendedName>
        <fullName evidence="3">Probable cytosolic iron-sulfur protein assembly protein 1</fullName>
    </recommendedName>
</protein>
<dbReference type="GO" id="GO:0016226">
    <property type="term" value="P:iron-sulfur cluster assembly"/>
    <property type="evidence" value="ECO:0007669"/>
    <property type="project" value="UniProtKB-UniRule"/>
</dbReference>
<evidence type="ECO:0000256" key="4">
    <source>
        <dbReference type="PROSITE-ProRule" id="PRU00221"/>
    </source>
</evidence>
<evidence type="ECO:0000313" key="5">
    <source>
        <dbReference type="EMBL" id="ODV93788.1"/>
    </source>
</evidence>
<dbReference type="STRING" id="669874.A0A1E4TQ35"/>
<reference evidence="6" key="1">
    <citation type="submission" date="2016-05" db="EMBL/GenBank/DDBJ databases">
        <title>Comparative genomics of biotechnologically important yeasts.</title>
        <authorList>
            <consortium name="DOE Joint Genome Institute"/>
            <person name="Riley R."/>
            <person name="Haridas S."/>
            <person name="Wolfe K.H."/>
            <person name="Lopes M.R."/>
            <person name="Hittinger C.T."/>
            <person name="Goker M."/>
            <person name="Salamov A."/>
            <person name="Wisecaver J."/>
            <person name="Long T.M."/>
            <person name="Aerts A.L."/>
            <person name="Barry K."/>
            <person name="Choi C."/>
            <person name="Clum A."/>
            <person name="Coughlan A.Y."/>
            <person name="Deshpande S."/>
            <person name="Douglass A.P."/>
            <person name="Hanson S.J."/>
            <person name="Klenk H.-P."/>
            <person name="Labutti K."/>
            <person name="Lapidus A."/>
            <person name="Lindquist E."/>
            <person name="Lipzen A."/>
            <person name="Meier-Kolthoff J.P."/>
            <person name="Ohm R.A."/>
            <person name="Otillar R.P."/>
            <person name="Pangilinan J."/>
            <person name="Peng Y."/>
            <person name="Rokas A."/>
            <person name="Rosa C.A."/>
            <person name="Scheuner C."/>
            <person name="Sibirny A.A."/>
            <person name="Slot J.C."/>
            <person name="Stielow J.B."/>
            <person name="Sun H."/>
            <person name="Kurtzman C.P."/>
            <person name="Blackwell M."/>
            <person name="Grigoriev I.V."/>
            <person name="Jeffries T.W."/>
        </authorList>
    </citation>
    <scope>NUCLEOTIDE SEQUENCE [LARGE SCALE GENOMIC DNA]</scope>
    <source>
        <strain evidence="6">NRRL Y-2460</strain>
    </source>
</reference>